<name>A0A0G0VYS2_9BACT</name>
<dbReference type="Gene3D" id="3.30.70.980">
    <property type="match status" value="1"/>
</dbReference>
<dbReference type="InterPro" id="IPR026564">
    <property type="entry name" value="Transcrip_reg_TACO1-like_dom3"/>
</dbReference>
<proteinExistence type="predicted"/>
<feature type="domain" description="TACO1/YebC-like second and third" evidence="1">
    <location>
        <begin position="10"/>
        <end position="75"/>
    </location>
</feature>
<dbReference type="Proteomes" id="UP000034493">
    <property type="component" value="Unassembled WGS sequence"/>
</dbReference>
<dbReference type="Pfam" id="PF01709">
    <property type="entry name" value="Transcrip_reg"/>
    <property type="match status" value="1"/>
</dbReference>
<dbReference type="SUPFAM" id="SSF75625">
    <property type="entry name" value="YebC-like"/>
    <property type="match status" value="1"/>
</dbReference>
<protein>
    <submittedName>
        <fullName evidence="2">Transcriptional regulator</fullName>
    </submittedName>
</protein>
<gene>
    <name evidence="2" type="ORF">UU56_C0002G0002</name>
</gene>
<evidence type="ECO:0000313" key="3">
    <source>
        <dbReference type="Proteomes" id="UP000034493"/>
    </source>
</evidence>
<reference evidence="2 3" key="1">
    <citation type="journal article" date="2015" name="Nature">
        <title>rRNA introns, odd ribosomes, and small enigmatic genomes across a large radiation of phyla.</title>
        <authorList>
            <person name="Brown C.T."/>
            <person name="Hug L.A."/>
            <person name="Thomas B.C."/>
            <person name="Sharon I."/>
            <person name="Castelle C.J."/>
            <person name="Singh A."/>
            <person name="Wilkins M.J."/>
            <person name="Williams K.H."/>
            <person name="Banfield J.F."/>
        </authorList>
    </citation>
    <scope>NUCLEOTIDE SEQUENCE [LARGE SCALE GENOMIC DNA]</scope>
</reference>
<evidence type="ECO:0000313" key="2">
    <source>
        <dbReference type="EMBL" id="KKS04862.1"/>
    </source>
</evidence>
<accession>A0A0G0VYS2</accession>
<dbReference type="EMBL" id="LCBC01000002">
    <property type="protein sequence ID" value="KKS04862.1"/>
    <property type="molecule type" value="Genomic_DNA"/>
</dbReference>
<dbReference type="InterPro" id="IPR029072">
    <property type="entry name" value="YebC-like"/>
</dbReference>
<evidence type="ECO:0000259" key="1">
    <source>
        <dbReference type="Pfam" id="PF01709"/>
    </source>
</evidence>
<comment type="caution">
    <text evidence="2">The sequence shown here is derived from an EMBL/GenBank/DDBJ whole genome shotgun (WGS) entry which is preliminary data.</text>
</comment>
<dbReference type="InterPro" id="IPR048300">
    <property type="entry name" value="TACO1_YebC-like_2nd/3rd_dom"/>
</dbReference>
<dbReference type="AlphaFoldDB" id="A0A0G0VYS2"/>
<sequence length="85" mass="9587">MLHQVRFLGCFTKPSELESVKNSLVEKGLKVETAELAKKPTSTVVITDKETAQKVLNLMEKLEELEAVVKVWSNFDIADNLLEKI</sequence>
<organism evidence="2 3">
    <name type="scientific">Candidatus Curtissbacteria bacterium GW2011_GWA2_41_24</name>
    <dbReference type="NCBI Taxonomy" id="1618411"/>
    <lineage>
        <taxon>Bacteria</taxon>
        <taxon>Candidatus Curtissiibacteriota</taxon>
    </lineage>
</organism>